<feature type="transmembrane region" description="Helical" evidence="1">
    <location>
        <begin position="243"/>
        <end position="263"/>
    </location>
</feature>
<feature type="chain" id="PRO_5012422079" description="Integral membrane protein" evidence="2">
    <location>
        <begin position="19"/>
        <end position="380"/>
    </location>
</feature>
<evidence type="ECO:0000256" key="2">
    <source>
        <dbReference type="SAM" id="SignalP"/>
    </source>
</evidence>
<dbReference type="Proteomes" id="UP000198157">
    <property type="component" value="Unassembled WGS sequence"/>
</dbReference>
<feature type="transmembrane region" description="Helical" evidence="1">
    <location>
        <begin position="356"/>
        <end position="378"/>
    </location>
</feature>
<organism evidence="3 4">
    <name type="scientific">Stenotrophomonas maltophilia</name>
    <name type="common">Pseudomonas maltophilia</name>
    <name type="synonym">Xanthomonas maltophilia</name>
    <dbReference type="NCBI Taxonomy" id="40324"/>
    <lineage>
        <taxon>Bacteria</taxon>
        <taxon>Pseudomonadati</taxon>
        <taxon>Pseudomonadota</taxon>
        <taxon>Gammaproteobacteria</taxon>
        <taxon>Lysobacterales</taxon>
        <taxon>Lysobacteraceae</taxon>
        <taxon>Stenotrophomonas</taxon>
        <taxon>Stenotrophomonas maltophilia group</taxon>
    </lineage>
</organism>
<gene>
    <name evidence="3" type="ORF">CEE60_19750</name>
</gene>
<evidence type="ECO:0000313" key="3">
    <source>
        <dbReference type="EMBL" id="OWQ49393.1"/>
    </source>
</evidence>
<protein>
    <recommendedName>
        <fullName evidence="5">Integral membrane protein</fullName>
    </recommendedName>
</protein>
<feature type="signal peptide" evidence="2">
    <location>
        <begin position="1"/>
        <end position="18"/>
    </location>
</feature>
<sequence length="380" mass="39933">MIAATAITVVLLGATALAHRSSGAGDWPGYEDMMVGLSASPWARWRWIAGDLSEVTFYKHEWASAGLLLGAAVGHLASRGGHRWQGFSICYGSGLWPWVVSSSLLGMLLSHALWGGSLGTGTWQPTFVAAVSLPAAMVLLFGRGWKIAVNGAVLGAVLVTPSCLLLVNYVCTPLQLPAVVGNVLGMALGSAAAFFLCRRIPWLVSPPAPPRKLPVPSAPVVTQRYGITWTVRRVLADFSEAPFFGNEWASIGLLAGVLLAYALNPLAPAYGSGLLLPLIAGQALASLVGIILWRRQWMSHGWYPTYVPLVSVVPAAVLTHGGGMAVVISCAVLGALIAPPLARALSSRLPNHVHPYLGNVLSMAVSTMLVVPSLGLVFRG</sequence>
<accession>A0A246HHB9</accession>
<dbReference type="EMBL" id="NIVS01000060">
    <property type="protein sequence ID" value="OWQ49393.1"/>
    <property type="molecule type" value="Genomic_DNA"/>
</dbReference>
<feature type="transmembrane region" description="Helical" evidence="1">
    <location>
        <begin position="122"/>
        <end position="141"/>
    </location>
</feature>
<proteinExistence type="predicted"/>
<keyword evidence="1" id="KW-0472">Membrane</keyword>
<evidence type="ECO:0000313" key="4">
    <source>
        <dbReference type="Proteomes" id="UP000198157"/>
    </source>
</evidence>
<dbReference type="OrthoDB" id="1706162at2"/>
<name>A0A246HHB9_STEMA</name>
<feature type="transmembrane region" description="Helical" evidence="1">
    <location>
        <begin position="90"/>
        <end position="110"/>
    </location>
</feature>
<dbReference type="AlphaFoldDB" id="A0A246HHB9"/>
<feature type="transmembrane region" description="Helical" evidence="1">
    <location>
        <begin position="269"/>
        <end position="293"/>
    </location>
</feature>
<comment type="caution">
    <text evidence="3">The sequence shown here is derived from an EMBL/GenBank/DDBJ whole genome shotgun (WGS) entry which is preliminary data.</text>
</comment>
<keyword evidence="2" id="KW-0732">Signal</keyword>
<evidence type="ECO:0008006" key="5">
    <source>
        <dbReference type="Google" id="ProtNLM"/>
    </source>
</evidence>
<keyword evidence="1" id="KW-1133">Transmembrane helix</keyword>
<feature type="transmembrane region" description="Helical" evidence="1">
    <location>
        <begin position="305"/>
        <end position="336"/>
    </location>
</feature>
<evidence type="ECO:0000256" key="1">
    <source>
        <dbReference type="SAM" id="Phobius"/>
    </source>
</evidence>
<feature type="transmembrane region" description="Helical" evidence="1">
    <location>
        <begin position="148"/>
        <end position="170"/>
    </location>
</feature>
<feature type="transmembrane region" description="Helical" evidence="1">
    <location>
        <begin position="176"/>
        <end position="197"/>
    </location>
</feature>
<keyword evidence="1" id="KW-0812">Transmembrane</keyword>
<reference evidence="3 4" key="1">
    <citation type="submission" date="2017-06" db="EMBL/GenBank/DDBJ databases">
        <authorList>
            <person name="Kim H.J."/>
            <person name="Triplett B.A."/>
        </authorList>
    </citation>
    <scope>NUCLEOTIDE SEQUENCE [LARGE SCALE GENOMIC DNA]</scope>
    <source>
        <strain evidence="3 4">13146</strain>
    </source>
</reference>